<feature type="transmembrane region" description="Helical" evidence="2">
    <location>
        <begin position="163"/>
        <end position="185"/>
    </location>
</feature>
<dbReference type="InterPro" id="IPR052155">
    <property type="entry name" value="Biofilm_reg_signaling"/>
</dbReference>
<dbReference type="InterPro" id="IPR001633">
    <property type="entry name" value="EAL_dom"/>
</dbReference>
<dbReference type="PANTHER" id="PTHR44757:SF2">
    <property type="entry name" value="BIOFILM ARCHITECTURE MAINTENANCE PROTEIN MBAA"/>
    <property type="match status" value="1"/>
</dbReference>
<dbReference type="InterPro" id="IPR029787">
    <property type="entry name" value="Nucleotide_cyclase"/>
</dbReference>
<dbReference type="Gene3D" id="3.20.20.450">
    <property type="entry name" value="EAL domain"/>
    <property type="match status" value="1"/>
</dbReference>
<evidence type="ECO:0000256" key="2">
    <source>
        <dbReference type="SAM" id="Phobius"/>
    </source>
</evidence>
<dbReference type="CDD" id="cd01948">
    <property type="entry name" value="EAL"/>
    <property type="match status" value="1"/>
</dbReference>
<dbReference type="Proteomes" id="UP001352263">
    <property type="component" value="Unassembled WGS sequence"/>
</dbReference>
<dbReference type="Pfam" id="PF17152">
    <property type="entry name" value="CHASE8"/>
    <property type="match status" value="1"/>
</dbReference>
<dbReference type="SUPFAM" id="SSF141868">
    <property type="entry name" value="EAL domain-like"/>
    <property type="match status" value="1"/>
</dbReference>
<evidence type="ECO:0000256" key="1">
    <source>
        <dbReference type="SAM" id="MobiDB-lite"/>
    </source>
</evidence>
<dbReference type="InterPro" id="IPR000160">
    <property type="entry name" value="GGDEF_dom"/>
</dbReference>
<name>A0ABU6JH47_9BURK</name>
<gene>
    <name evidence="5" type="ORF">RY831_27995</name>
</gene>
<keyword evidence="2" id="KW-1133">Transmembrane helix</keyword>
<dbReference type="Gene3D" id="3.30.70.270">
    <property type="match status" value="1"/>
</dbReference>
<feature type="transmembrane region" description="Helical" evidence="2">
    <location>
        <begin position="21"/>
        <end position="45"/>
    </location>
</feature>
<reference evidence="5 6" key="1">
    <citation type="submission" date="2023-10" db="EMBL/GenBank/DDBJ databases">
        <title>Noviherbaspirillum sp. CPCC 100848 genome assembly.</title>
        <authorList>
            <person name="Li X.Y."/>
            <person name="Fang X.M."/>
        </authorList>
    </citation>
    <scope>NUCLEOTIDE SEQUENCE [LARGE SCALE GENOMIC DNA]</scope>
    <source>
        <strain evidence="5 6">CPCC 100848</strain>
    </source>
</reference>
<dbReference type="InterPro" id="IPR043128">
    <property type="entry name" value="Rev_trsase/Diguanyl_cyclase"/>
</dbReference>
<dbReference type="SUPFAM" id="SSF55073">
    <property type="entry name" value="Nucleotide cyclase"/>
    <property type="match status" value="1"/>
</dbReference>
<dbReference type="PROSITE" id="PS50887">
    <property type="entry name" value="GGDEF"/>
    <property type="match status" value="1"/>
</dbReference>
<accession>A0ABU6JH47</accession>
<sequence length="647" mass="71369">MINAKDMPLSIKPLRLGRWMELANLATAGTALLVASMLLILFQFLSMRGALIEDISVQARIVSESSAAAVLFNDSDAGRETLAVLSASPSVEAAGLYDLHGELLASFRRGGFKHIGTPTPDLIEEGHHFGLRHLRLVRPVMADQQPIGMVAIRANTSSLYARLVGYAGMMLVIAVGSLGIAYLLVARMRRVVKQTEAHLDYLAHVDPVTGLPNRHTFNERLAETIGKIEREGGSAGLLLLDLDNFKIVNDTLGHHCGDMLLKLVARRLMECMRSDDIVCRTGGDEFAVILDASVDEGAAMAQRILAALSAPFAIEEQEIYVTASIGISCCPADGADIETLTRNADCAMYQAKGKGKNAYEQFHPELDRRARNRLSLETSLRKALERNELELYYQPQLSLAEGRVTGVEALLRWNHPEQGMISPNEFIPIAEDSGLIVPIGRWVLHQACRQAAAWRDEGLLPVTMSVNLSARQTRDPYLMHDILEALRQNGLPPSRLELEITESVLMDNVHDNVELLHRLQTEGIRLAIDDFGTGYSSMAYLKRFPIDQLKIDRTFVRDIPGDGDDEAITSAIIAMAHRLGLSVVAEGVETVLQLEFLRSAGCDIMQGYYFAEPRPADKVRLLLQRDQADRADRADQGRSSDLPLRVP</sequence>
<dbReference type="CDD" id="cd01949">
    <property type="entry name" value="GGDEF"/>
    <property type="match status" value="1"/>
</dbReference>
<comment type="caution">
    <text evidence="5">The sequence shown here is derived from an EMBL/GenBank/DDBJ whole genome shotgun (WGS) entry which is preliminary data.</text>
</comment>
<dbReference type="NCBIfam" id="TIGR00254">
    <property type="entry name" value="GGDEF"/>
    <property type="match status" value="1"/>
</dbReference>
<proteinExistence type="predicted"/>
<organism evidence="5 6">
    <name type="scientific">Noviherbaspirillum album</name>
    <dbReference type="NCBI Taxonomy" id="3080276"/>
    <lineage>
        <taxon>Bacteria</taxon>
        <taxon>Pseudomonadati</taxon>
        <taxon>Pseudomonadota</taxon>
        <taxon>Betaproteobacteria</taxon>
        <taxon>Burkholderiales</taxon>
        <taxon>Oxalobacteraceae</taxon>
        <taxon>Noviherbaspirillum</taxon>
    </lineage>
</organism>
<feature type="compositionally biased region" description="Basic and acidic residues" evidence="1">
    <location>
        <begin position="628"/>
        <end position="638"/>
    </location>
</feature>
<evidence type="ECO:0000259" key="3">
    <source>
        <dbReference type="PROSITE" id="PS50883"/>
    </source>
</evidence>
<protein>
    <submittedName>
        <fullName evidence="5">EAL domain-containing protein</fullName>
    </submittedName>
</protein>
<dbReference type="EMBL" id="JAWIIV010000041">
    <property type="protein sequence ID" value="MEC4723007.1"/>
    <property type="molecule type" value="Genomic_DNA"/>
</dbReference>
<dbReference type="Pfam" id="PF00563">
    <property type="entry name" value="EAL"/>
    <property type="match status" value="1"/>
</dbReference>
<dbReference type="SMART" id="SM00052">
    <property type="entry name" value="EAL"/>
    <property type="match status" value="1"/>
</dbReference>
<evidence type="ECO:0000259" key="4">
    <source>
        <dbReference type="PROSITE" id="PS50887"/>
    </source>
</evidence>
<keyword evidence="2" id="KW-0812">Transmembrane</keyword>
<evidence type="ECO:0000313" key="5">
    <source>
        <dbReference type="EMBL" id="MEC4723007.1"/>
    </source>
</evidence>
<dbReference type="PANTHER" id="PTHR44757">
    <property type="entry name" value="DIGUANYLATE CYCLASE DGCP"/>
    <property type="match status" value="1"/>
</dbReference>
<dbReference type="Pfam" id="PF00990">
    <property type="entry name" value="GGDEF"/>
    <property type="match status" value="1"/>
</dbReference>
<evidence type="ECO:0000313" key="6">
    <source>
        <dbReference type="Proteomes" id="UP001352263"/>
    </source>
</evidence>
<dbReference type="InterPro" id="IPR033417">
    <property type="entry name" value="CHASE8"/>
</dbReference>
<feature type="domain" description="GGDEF" evidence="4">
    <location>
        <begin position="233"/>
        <end position="364"/>
    </location>
</feature>
<feature type="domain" description="EAL" evidence="3">
    <location>
        <begin position="373"/>
        <end position="627"/>
    </location>
</feature>
<keyword evidence="2" id="KW-0472">Membrane</keyword>
<dbReference type="RefSeq" id="WP_326509632.1">
    <property type="nucleotide sequence ID" value="NZ_JAWIIV010000041.1"/>
</dbReference>
<keyword evidence="6" id="KW-1185">Reference proteome</keyword>
<dbReference type="InterPro" id="IPR035919">
    <property type="entry name" value="EAL_sf"/>
</dbReference>
<dbReference type="PROSITE" id="PS50883">
    <property type="entry name" value="EAL"/>
    <property type="match status" value="1"/>
</dbReference>
<dbReference type="SMART" id="SM00267">
    <property type="entry name" value="GGDEF"/>
    <property type="match status" value="1"/>
</dbReference>
<feature type="region of interest" description="Disordered" evidence="1">
    <location>
        <begin position="628"/>
        <end position="647"/>
    </location>
</feature>